<evidence type="ECO:0000256" key="18">
    <source>
        <dbReference type="ARBA" id="ARBA00049504"/>
    </source>
</evidence>
<evidence type="ECO:0000256" key="7">
    <source>
        <dbReference type="ARBA" id="ARBA00022475"/>
    </source>
</evidence>
<keyword evidence="13 19" id="KW-0472">Membrane</keyword>
<dbReference type="InterPro" id="IPR003805">
    <property type="entry name" value="CobS"/>
</dbReference>
<dbReference type="RefSeq" id="WP_229109909.1">
    <property type="nucleotide sequence ID" value="NZ_CP064788.1"/>
</dbReference>
<dbReference type="PANTHER" id="PTHR34148">
    <property type="entry name" value="ADENOSYLCOBINAMIDE-GDP RIBAZOLETRANSFERASE"/>
    <property type="match status" value="1"/>
</dbReference>
<keyword evidence="9 19" id="KW-0808">Transferase</keyword>
<evidence type="ECO:0000256" key="6">
    <source>
        <dbReference type="ARBA" id="ARBA00015850"/>
    </source>
</evidence>
<evidence type="ECO:0000256" key="15">
    <source>
        <dbReference type="ARBA" id="ARBA00032605"/>
    </source>
</evidence>
<protein>
    <recommendedName>
        <fullName evidence="6 19">Adenosylcobinamide-GDP ribazoletransferase</fullName>
        <ecNumber evidence="5 19">2.7.8.26</ecNumber>
    </recommendedName>
    <alternativeName>
        <fullName evidence="16 19">Cobalamin synthase</fullName>
    </alternativeName>
    <alternativeName>
        <fullName evidence="15 19">Cobalamin-5'-phosphate synthase</fullName>
    </alternativeName>
</protein>
<dbReference type="PANTHER" id="PTHR34148:SF1">
    <property type="entry name" value="ADENOSYLCOBINAMIDE-GDP RIBAZOLETRANSFERASE"/>
    <property type="match status" value="1"/>
</dbReference>
<evidence type="ECO:0000256" key="10">
    <source>
        <dbReference type="ARBA" id="ARBA00022692"/>
    </source>
</evidence>
<dbReference type="UniPathway" id="UPA00148">
    <property type="reaction ID" value="UER00238"/>
</dbReference>
<evidence type="ECO:0000313" key="20">
    <source>
        <dbReference type="EMBL" id="QSG09722.1"/>
    </source>
</evidence>
<gene>
    <name evidence="19 20" type="primary">cobS</name>
    <name evidence="20" type="ORF">HSR122_2345</name>
</gene>
<keyword evidence="11 19" id="KW-0460">Magnesium</keyword>
<evidence type="ECO:0000256" key="4">
    <source>
        <dbReference type="ARBA" id="ARBA00010561"/>
    </source>
</evidence>
<evidence type="ECO:0000256" key="13">
    <source>
        <dbReference type="ARBA" id="ARBA00023136"/>
    </source>
</evidence>
<reference evidence="20 21" key="1">
    <citation type="submission" date="2020-11" db="EMBL/GenBank/DDBJ databases">
        <title>Carbohydrate-dependent, anaerobic sulfur respiration: A novel catabolism in halophilic archaea.</title>
        <authorList>
            <person name="Sorokin D.Y."/>
            <person name="Messina E."/>
            <person name="Smedile F."/>
            <person name="La Cono V."/>
            <person name="Hallsworth J.E."/>
            <person name="Yakimov M.M."/>
        </authorList>
    </citation>
    <scope>NUCLEOTIDE SEQUENCE [LARGE SCALE GENOMIC DNA]</scope>
    <source>
        <strain evidence="20 21">HSR12-2</strain>
    </source>
</reference>
<evidence type="ECO:0000256" key="12">
    <source>
        <dbReference type="ARBA" id="ARBA00022989"/>
    </source>
</evidence>
<comment type="catalytic activity">
    <reaction evidence="18 19">
        <text>alpha-ribazole 5'-phosphate + adenosylcob(III)inamide-GDP = adenosylcob(III)alamin 5'-phosphate + GMP + H(+)</text>
        <dbReference type="Rhea" id="RHEA:23560"/>
        <dbReference type="ChEBI" id="CHEBI:15378"/>
        <dbReference type="ChEBI" id="CHEBI:57918"/>
        <dbReference type="ChEBI" id="CHEBI:58115"/>
        <dbReference type="ChEBI" id="CHEBI:60487"/>
        <dbReference type="ChEBI" id="CHEBI:60493"/>
        <dbReference type="EC" id="2.7.8.26"/>
    </reaction>
</comment>
<keyword evidence="7 19" id="KW-1003">Cell membrane</keyword>
<dbReference type="GO" id="GO:0005886">
    <property type="term" value="C:plasma membrane"/>
    <property type="evidence" value="ECO:0007669"/>
    <property type="project" value="UniProtKB-SubCell"/>
</dbReference>
<keyword evidence="12 19" id="KW-1133">Transmembrane helix</keyword>
<name>A0A897NAH5_9EURY</name>
<accession>A0A897NAH5</accession>
<comment type="function">
    <text evidence="14 19">Joins adenosylcobinamide-GDP and alpha-ribazole to generate adenosylcobalamin (Ado-cobalamin). Also synthesizes adenosylcobalamin 5'-phosphate from adenosylcobinamide-GDP and alpha-ribazole 5'-phosphate.</text>
</comment>
<comment type="pathway">
    <text evidence="3 19">Cofactor biosynthesis; adenosylcobalamin biosynthesis; adenosylcobalamin from cob(II)yrinate a,c-diamide: step 7/7.</text>
</comment>
<comment type="caution">
    <text evidence="19">Lacks conserved residue(s) required for the propagation of feature annotation.</text>
</comment>
<dbReference type="Proteomes" id="UP000662973">
    <property type="component" value="Chromosome"/>
</dbReference>
<dbReference type="AlphaFoldDB" id="A0A897NAH5"/>
<evidence type="ECO:0000256" key="3">
    <source>
        <dbReference type="ARBA" id="ARBA00004663"/>
    </source>
</evidence>
<comment type="cofactor">
    <cofactor evidence="1 19">
        <name>Mg(2+)</name>
        <dbReference type="ChEBI" id="CHEBI:18420"/>
    </cofactor>
</comment>
<evidence type="ECO:0000256" key="11">
    <source>
        <dbReference type="ARBA" id="ARBA00022842"/>
    </source>
</evidence>
<keyword evidence="21" id="KW-1185">Reference proteome</keyword>
<proteinExistence type="inferred from homology"/>
<keyword evidence="10 19" id="KW-0812">Transmembrane</keyword>
<dbReference type="NCBIfam" id="TIGR00317">
    <property type="entry name" value="cobS"/>
    <property type="match status" value="1"/>
</dbReference>
<feature type="transmembrane region" description="Helical" evidence="19">
    <location>
        <begin position="37"/>
        <end position="69"/>
    </location>
</feature>
<comment type="catalytic activity">
    <reaction evidence="17 19">
        <text>alpha-ribazole + adenosylcob(III)inamide-GDP = adenosylcob(III)alamin + GMP + H(+)</text>
        <dbReference type="Rhea" id="RHEA:16049"/>
        <dbReference type="ChEBI" id="CHEBI:10329"/>
        <dbReference type="ChEBI" id="CHEBI:15378"/>
        <dbReference type="ChEBI" id="CHEBI:18408"/>
        <dbReference type="ChEBI" id="CHEBI:58115"/>
        <dbReference type="ChEBI" id="CHEBI:60487"/>
        <dbReference type="EC" id="2.7.8.26"/>
    </reaction>
</comment>
<evidence type="ECO:0000256" key="8">
    <source>
        <dbReference type="ARBA" id="ARBA00022573"/>
    </source>
</evidence>
<dbReference type="GO" id="GO:0051073">
    <property type="term" value="F:adenosylcobinamide-GDP ribazoletransferase activity"/>
    <property type="evidence" value="ECO:0007669"/>
    <property type="project" value="UniProtKB-UniRule"/>
</dbReference>
<evidence type="ECO:0000256" key="14">
    <source>
        <dbReference type="ARBA" id="ARBA00025228"/>
    </source>
</evidence>
<evidence type="ECO:0000256" key="17">
    <source>
        <dbReference type="ARBA" id="ARBA00048623"/>
    </source>
</evidence>
<dbReference type="Pfam" id="PF02654">
    <property type="entry name" value="CobS"/>
    <property type="match status" value="1"/>
</dbReference>
<evidence type="ECO:0000256" key="1">
    <source>
        <dbReference type="ARBA" id="ARBA00001946"/>
    </source>
</evidence>
<comment type="similarity">
    <text evidence="4 19">Belongs to the CobS family.</text>
</comment>
<dbReference type="HAMAP" id="MF_00719">
    <property type="entry name" value="CobS"/>
    <property type="match status" value="1"/>
</dbReference>
<evidence type="ECO:0000256" key="19">
    <source>
        <dbReference type="HAMAP-Rule" id="MF_00719"/>
    </source>
</evidence>
<sequence length="252" mass="24845">MAVDAVRGAVGFLTRLPVGQDDDAWDAFRRGPASFPIAGYVIGALAAIPLVALAPPATAAAAFLGWVYLLTGVAHADGLTDLGDALAVHGDAVRRREVMRDTTIGVGGALALSVVTVGLALAAFGLAEAGRGSDRAAVASIVVASEVGAKGAVAVLVCLGEATHEGLGSALTEHAGSASLLPVAGAVVPTVALAVVTPAAPVATVGALVTGGAVLWLARSTVEGVSGDVFGATNELARLVALHSGVIAWTHW</sequence>
<comment type="subcellular location">
    <subcellularLocation>
        <location evidence="2 19">Cell membrane</location>
        <topology evidence="2 19">Multi-pass membrane protein</topology>
    </subcellularLocation>
</comment>
<organism evidence="20 21">
    <name type="scientific">Halapricum desulfuricans</name>
    <dbReference type="NCBI Taxonomy" id="2841257"/>
    <lineage>
        <taxon>Archaea</taxon>
        <taxon>Methanobacteriati</taxon>
        <taxon>Methanobacteriota</taxon>
        <taxon>Stenosarchaea group</taxon>
        <taxon>Halobacteria</taxon>
        <taxon>Halobacteriales</taxon>
        <taxon>Haloarculaceae</taxon>
        <taxon>Halapricum</taxon>
    </lineage>
</organism>
<evidence type="ECO:0000256" key="5">
    <source>
        <dbReference type="ARBA" id="ARBA00013200"/>
    </source>
</evidence>
<dbReference type="GO" id="GO:0009236">
    <property type="term" value="P:cobalamin biosynthetic process"/>
    <property type="evidence" value="ECO:0007669"/>
    <property type="project" value="UniProtKB-UniRule"/>
</dbReference>
<evidence type="ECO:0000256" key="2">
    <source>
        <dbReference type="ARBA" id="ARBA00004651"/>
    </source>
</evidence>
<dbReference type="EC" id="2.7.8.26" evidence="5 19"/>
<evidence type="ECO:0000256" key="9">
    <source>
        <dbReference type="ARBA" id="ARBA00022679"/>
    </source>
</evidence>
<dbReference type="GeneID" id="68852950"/>
<keyword evidence="8 19" id="KW-0169">Cobalamin biosynthesis</keyword>
<dbReference type="EMBL" id="CP064788">
    <property type="protein sequence ID" value="QSG09722.1"/>
    <property type="molecule type" value="Genomic_DNA"/>
</dbReference>
<feature type="transmembrane region" description="Helical" evidence="19">
    <location>
        <begin position="104"/>
        <end position="127"/>
    </location>
</feature>
<evidence type="ECO:0000256" key="16">
    <source>
        <dbReference type="ARBA" id="ARBA00032853"/>
    </source>
</evidence>
<evidence type="ECO:0000313" key="21">
    <source>
        <dbReference type="Proteomes" id="UP000662973"/>
    </source>
</evidence>
<dbReference type="GO" id="GO:0008818">
    <property type="term" value="F:cobalamin 5'-phosphate synthase activity"/>
    <property type="evidence" value="ECO:0007669"/>
    <property type="project" value="UniProtKB-UniRule"/>
</dbReference>
<dbReference type="KEGG" id="hds:HSR122_2345"/>